<protein>
    <submittedName>
        <fullName evidence="2">Uncharacterized protein</fullName>
    </submittedName>
</protein>
<accession>A0A644ZIV5</accession>
<reference evidence="2" key="1">
    <citation type="submission" date="2019-08" db="EMBL/GenBank/DDBJ databases">
        <authorList>
            <person name="Kucharzyk K."/>
            <person name="Murdoch R.W."/>
            <person name="Higgins S."/>
            <person name="Loffler F."/>
        </authorList>
    </citation>
    <scope>NUCLEOTIDE SEQUENCE</scope>
</reference>
<sequence length="151" mass="15575">MLGDRQSALVSEQFRLGRRGAALARLASRGDRGAGPPGGAGLRGGAGVRSGGGRRAGRGLGRRRPLARLLGQGGGGRVEDRRGPVLGGAEVLQSTHAGAERLRVQRRRRRAGGGAGGRRRRDTGGRGPRGEVGHRRGGPLTGRGDTRLAKT</sequence>
<dbReference type="AlphaFoldDB" id="A0A644ZIV5"/>
<feature type="compositionally biased region" description="Gly residues" evidence="1">
    <location>
        <begin position="33"/>
        <end position="54"/>
    </location>
</feature>
<feature type="compositionally biased region" description="Basic and acidic residues" evidence="1">
    <location>
        <begin position="122"/>
        <end position="134"/>
    </location>
</feature>
<dbReference type="EMBL" id="VSSQ01008939">
    <property type="protein sequence ID" value="MPM40268.1"/>
    <property type="molecule type" value="Genomic_DNA"/>
</dbReference>
<evidence type="ECO:0000256" key="1">
    <source>
        <dbReference type="SAM" id="MobiDB-lite"/>
    </source>
</evidence>
<feature type="compositionally biased region" description="Basic residues" evidence="1">
    <location>
        <begin position="55"/>
        <end position="66"/>
    </location>
</feature>
<feature type="compositionally biased region" description="Basic residues" evidence="1">
    <location>
        <begin position="104"/>
        <end position="121"/>
    </location>
</feature>
<comment type="caution">
    <text evidence="2">The sequence shown here is derived from an EMBL/GenBank/DDBJ whole genome shotgun (WGS) entry which is preliminary data.</text>
</comment>
<name>A0A644ZIV5_9ZZZZ</name>
<feature type="region of interest" description="Disordered" evidence="1">
    <location>
        <begin position="27"/>
        <end position="151"/>
    </location>
</feature>
<evidence type="ECO:0000313" key="2">
    <source>
        <dbReference type="EMBL" id="MPM40268.1"/>
    </source>
</evidence>
<proteinExistence type="predicted"/>
<organism evidence="2">
    <name type="scientific">bioreactor metagenome</name>
    <dbReference type="NCBI Taxonomy" id="1076179"/>
    <lineage>
        <taxon>unclassified sequences</taxon>
        <taxon>metagenomes</taxon>
        <taxon>ecological metagenomes</taxon>
    </lineage>
</organism>
<gene>
    <name evidence="2" type="ORF">SDC9_86908</name>
</gene>